<name>A0AAW2Z378_9EUKA</name>
<evidence type="ECO:0000313" key="2">
    <source>
        <dbReference type="Proteomes" id="UP001431209"/>
    </source>
</evidence>
<evidence type="ECO:0000313" key="1">
    <source>
        <dbReference type="EMBL" id="KAL0483443.1"/>
    </source>
</evidence>
<organism evidence="1 2">
    <name type="scientific">Acrasis kona</name>
    <dbReference type="NCBI Taxonomy" id="1008807"/>
    <lineage>
        <taxon>Eukaryota</taxon>
        <taxon>Discoba</taxon>
        <taxon>Heterolobosea</taxon>
        <taxon>Tetramitia</taxon>
        <taxon>Eutetramitia</taxon>
        <taxon>Acrasidae</taxon>
        <taxon>Acrasis</taxon>
    </lineage>
</organism>
<accession>A0AAW2Z378</accession>
<keyword evidence="2" id="KW-1185">Reference proteome</keyword>
<gene>
    <name evidence="1" type="ORF">AKO1_014767</name>
</gene>
<protein>
    <submittedName>
        <fullName evidence="1">Serine tRS</fullName>
    </submittedName>
</protein>
<sequence length="154" mass="17922">MNNTMNQSWNSDGSLGASFGSEKNWKPQSKYFNNRASLGQDYDKEYTEATQRLNNSIVSIHNTTYDNEDNYEQNQLGEEDVQFENSEQISIDEGIGFMDSMIEKPNNRYTIEKANAIKQRYDVDQTFLDEPFYKILKRTLESVNGEGKFVRKQN</sequence>
<dbReference type="AlphaFoldDB" id="A0AAW2Z378"/>
<dbReference type="Proteomes" id="UP001431209">
    <property type="component" value="Unassembled WGS sequence"/>
</dbReference>
<proteinExistence type="predicted"/>
<comment type="caution">
    <text evidence="1">The sequence shown here is derived from an EMBL/GenBank/DDBJ whole genome shotgun (WGS) entry which is preliminary data.</text>
</comment>
<dbReference type="EMBL" id="JAOPGA020000960">
    <property type="protein sequence ID" value="KAL0483443.1"/>
    <property type="molecule type" value="Genomic_DNA"/>
</dbReference>
<reference evidence="1 2" key="1">
    <citation type="submission" date="2024-03" db="EMBL/GenBank/DDBJ databases">
        <title>The Acrasis kona genome and developmental transcriptomes reveal deep origins of eukaryotic multicellular pathways.</title>
        <authorList>
            <person name="Sheikh S."/>
            <person name="Fu C.-J."/>
            <person name="Brown M.W."/>
            <person name="Baldauf S.L."/>
        </authorList>
    </citation>
    <scope>NUCLEOTIDE SEQUENCE [LARGE SCALE GENOMIC DNA]</scope>
    <source>
        <strain evidence="1 2">ATCC MYA-3509</strain>
    </source>
</reference>